<dbReference type="EMBL" id="CP158299">
    <property type="protein sequence ID" value="XBV86536.1"/>
    <property type="molecule type" value="Genomic_DNA"/>
</dbReference>
<dbReference type="GO" id="GO:0005886">
    <property type="term" value="C:plasma membrane"/>
    <property type="evidence" value="ECO:0007669"/>
    <property type="project" value="TreeGrafter"/>
</dbReference>
<dbReference type="PANTHER" id="PTHR23501">
    <property type="entry name" value="MAJOR FACILITATOR SUPERFAMILY"/>
    <property type="match status" value="1"/>
</dbReference>
<sequence>MSSAVQGGVFSPERRALTLGIIISVLLIAFESLAVATVLPQVTRELNGLSLYGWSFSAFFVGFMISTVALGAWADRSGPAWPYLTATVAFGAGLLIAGLAGSMPVFILGRAVQGFGGGAVIAVTYLAINRAFPDQLRARVLALMSSAWVLPGLIGPAAASALAAALSWRAVFLALLPLLLLAGLLTLPALLQLPAAGTRVSRARLVAVVLVAGGVVLLLTALQRPLAQALPLGALGAALAVPGVARLYGWGTARLATPLYAGFAVRFLLTFGFFGAEALVPLGLNELRGLTLFQAGLALTAATLGWSTSAFIHSRLDERTGGQYRPLVVGLGGIVIAVSVALTGLLIHSTLPILLVALSWALGGAGMGFVFQAHTLVVLRGSPEGQEGLISGNLQLADMVGSALGAGLGGALVAGLGVSRGSLLHLELAALVLLAVAAVAPKLRAVRSG</sequence>
<dbReference type="Pfam" id="PF07690">
    <property type="entry name" value="MFS_1"/>
    <property type="match status" value="1"/>
</dbReference>
<feature type="transmembrane region" description="Helical" evidence="5">
    <location>
        <begin position="107"/>
        <end position="128"/>
    </location>
</feature>
<evidence type="ECO:0000256" key="5">
    <source>
        <dbReference type="SAM" id="Phobius"/>
    </source>
</evidence>
<dbReference type="InterPro" id="IPR036259">
    <property type="entry name" value="MFS_trans_sf"/>
</dbReference>
<feature type="transmembrane region" description="Helical" evidence="5">
    <location>
        <begin position="353"/>
        <end position="379"/>
    </location>
</feature>
<keyword evidence="3 5" id="KW-1133">Transmembrane helix</keyword>
<gene>
    <name evidence="7" type="ORF">ABOD76_09570</name>
</gene>
<dbReference type="InterPro" id="IPR020846">
    <property type="entry name" value="MFS_dom"/>
</dbReference>
<dbReference type="SUPFAM" id="SSF103473">
    <property type="entry name" value="MFS general substrate transporter"/>
    <property type="match status" value="1"/>
</dbReference>
<dbReference type="KEGG" id="dsc:ABOD76_09570"/>
<feature type="transmembrane region" description="Helical" evidence="5">
    <location>
        <begin position="260"/>
        <end position="280"/>
    </location>
</feature>
<feature type="transmembrane region" description="Helical" evidence="5">
    <location>
        <begin position="400"/>
        <end position="418"/>
    </location>
</feature>
<comment type="subcellular location">
    <subcellularLocation>
        <location evidence="1">Membrane</location>
        <topology evidence="1">Multi-pass membrane protein</topology>
    </subcellularLocation>
</comment>
<protein>
    <submittedName>
        <fullName evidence="7">MFS transporter</fullName>
    </submittedName>
</protein>
<feature type="transmembrane region" description="Helical" evidence="5">
    <location>
        <begin position="16"/>
        <end position="39"/>
    </location>
</feature>
<name>A0AAU7UDM1_9DEIO</name>
<feature type="transmembrane region" description="Helical" evidence="5">
    <location>
        <begin position="80"/>
        <end position="101"/>
    </location>
</feature>
<proteinExistence type="predicted"/>
<dbReference type="PROSITE" id="PS50850">
    <property type="entry name" value="MFS"/>
    <property type="match status" value="1"/>
</dbReference>
<evidence type="ECO:0000256" key="1">
    <source>
        <dbReference type="ARBA" id="ARBA00004141"/>
    </source>
</evidence>
<organism evidence="7">
    <name type="scientific">Deinococcus sonorensis KR-87</name>
    <dbReference type="NCBI Taxonomy" id="694439"/>
    <lineage>
        <taxon>Bacteria</taxon>
        <taxon>Thermotogati</taxon>
        <taxon>Deinococcota</taxon>
        <taxon>Deinococci</taxon>
        <taxon>Deinococcales</taxon>
        <taxon>Deinococcaceae</taxon>
        <taxon>Deinococcus</taxon>
    </lineage>
</organism>
<evidence type="ECO:0000256" key="4">
    <source>
        <dbReference type="ARBA" id="ARBA00023136"/>
    </source>
</evidence>
<feature type="transmembrane region" description="Helical" evidence="5">
    <location>
        <begin position="292"/>
        <end position="312"/>
    </location>
</feature>
<evidence type="ECO:0000256" key="3">
    <source>
        <dbReference type="ARBA" id="ARBA00022989"/>
    </source>
</evidence>
<accession>A0AAU7UDM1</accession>
<feature type="transmembrane region" description="Helical" evidence="5">
    <location>
        <begin position="324"/>
        <end position="347"/>
    </location>
</feature>
<feature type="transmembrane region" description="Helical" evidence="5">
    <location>
        <begin position="424"/>
        <end position="443"/>
    </location>
</feature>
<reference evidence="7" key="1">
    <citation type="submission" date="2024-06" db="EMBL/GenBank/DDBJ databases">
        <title>Draft Genome Sequence of Deinococcus sonorensis Type Strain KR-87, a Biofilm Producing Representative of the Genus Deinococcus.</title>
        <authorList>
            <person name="Boren L.S."/>
            <person name="Grosso R.A."/>
            <person name="Hugenberg-Cox A.N."/>
            <person name="Hill J.T.E."/>
            <person name="Albert C.M."/>
            <person name="Tuohy J.M."/>
        </authorList>
    </citation>
    <scope>NUCLEOTIDE SEQUENCE</scope>
    <source>
        <strain evidence="7">KR-87</strain>
    </source>
</reference>
<evidence type="ECO:0000256" key="2">
    <source>
        <dbReference type="ARBA" id="ARBA00022692"/>
    </source>
</evidence>
<feature type="transmembrane region" description="Helical" evidence="5">
    <location>
        <begin position="203"/>
        <end position="222"/>
    </location>
</feature>
<dbReference type="GO" id="GO:0022857">
    <property type="term" value="F:transmembrane transporter activity"/>
    <property type="evidence" value="ECO:0007669"/>
    <property type="project" value="InterPro"/>
</dbReference>
<feature type="transmembrane region" description="Helical" evidence="5">
    <location>
        <begin position="228"/>
        <end position="248"/>
    </location>
</feature>
<feature type="transmembrane region" description="Helical" evidence="5">
    <location>
        <begin position="170"/>
        <end position="191"/>
    </location>
</feature>
<evidence type="ECO:0000259" key="6">
    <source>
        <dbReference type="PROSITE" id="PS50850"/>
    </source>
</evidence>
<evidence type="ECO:0000313" key="7">
    <source>
        <dbReference type="EMBL" id="XBV86536.1"/>
    </source>
</evidence>
<dbReference type="RefSeq" id="WP_350244607.1">
    <property type="nucleotide sequence ID" value="NZ_CP158299.1"/>
</dbReference>
<feature type="transmembrane region" description="Helical" evidence="5">
    <location>
        <begin position="51"/>
        <end position="73"/>
    </location>
</feature>
<dbReference type="InterPro" id="IPR011701">
    <property type="entry name" value="MFS"/>
</dbReference>
<feature type="transmembrane region" description="Helical" evidence="5">
    <location>
        <begin position="140"/>
        <end position="164"/>
    </location>
</feature>
<dbReference type="PANTHER" id="PTHR23501:SF154">
    <property type="entry name" value="MULTIDRUG-EFFLUX TRANSPORTER RV1634-RELATED"/>
    <property type="match status" value="1"/>
</dbReference>
<dbReference type="Gene3D" id="1.20.1250.20">
    <property type="entry name" value="MFS general substrate transporter like domains"/>
    <property type="match status" value="2"/>
</dbReference>
<keyword evidence="4 5" id="KW-0472">Membrane</keyword>
<feature type="domain" description="Major facilitator superfamily (MFS) profile" evidence="6">
    <location>
        <begin position="17"/>
        <end position="444"/>
    </location>
</feature>
<keyword evidence="2 5" id="KW-0812">Transmembrane</keyword>
<dbReference type="AlphaFoldDB" id="A0AAU7UDM1"/>